<evidence type="ECO:0000313" key="6">
    <source>
        <dbReference type="Proteomes" id="UP000815325"/>
    </source>
</evidence>
<evidence type="ECO:0000256" key="3">
    <source>
        <dbReference type="PROSITE-ProRule" id="PRU00339"/>
    </source>
</evidence>
<dbReference type="SMART" id="SM00028">
    <property type="entry name" value="TPR"/>
    <property type="match status" value="3"/>
</dbReference>
<dbReference type="Gene3D" id="1.25.40.10">
    <property type="entry name" value="Tetratricopeptide repeat domain"/>
    <property type="match status" value="1"/>
</dbReference>
<dbReference type="PROSITE" id="PS50005">
    <property type="entry name" value="TPR"/>
    <property type="match status" value="1"/>
</dbReference>
<dbReference type="PANTHER" id="PTHR22904">
    <property type="entry name" value="TPR REPEAT CONTAINING PROTEIN"/>
    <property type="match status" value="1"/>
</dbReference>
<keyword evidence="1" id="KW-0677">Repeat</keyword>
<feature type="compositionally biased region" description="Low complexity" evidence="4">
    <location>
        <begin position="264"/>
        <end position="278"/>
    </location>
</feature>
<name>A0ABQ7GMX0_DUNSA</name>
<feature type="region of interest" description="Disordered" evidence="4">
    <location>
        <begin position="1"/>
        <end position="28"/>
    </location>
</feature>
<feature type="repeat" description="TPR" evidence="3">
    <location>
        <begin position="115"/>
        <end position="148"/>
    </location>
</feature>
<dbReference type="EMBL" id="MU069682">
    <property type="protein sequence ID" value="KAF5835938.1"/>
    <property type="molecule type" value="Genomic_DNA"/>
</dbReference>
<sequence>MSRAEVESAATSVRATRHKAGHDLSYQRHVPKFLQKYSHLLGKGAKGAPGNADGADEDEPVVANAKRPRDSDGEDDDDGEDNIEEDALRRAMEDNPELSKEFEGKLQQKLGQARAATEKDAGNRAFASKQYAEAVEHFTKCIELDPGCEIYWSNRSAAYGALEKWTEALKDARKAVELKPNWAKGHSRVAAACWGLKLYSDAREAYERGLKLEPDDHMMQRGLEKAEAMEAQSMRDHKHVFFSKKQKLAPKPAANAQAGGDGGLKVPQQQQQQLQQQPKVKKSVLSFADDEEAE</sequence>
<proteinExistence type="predicted"/>
<feature type="region of interest" description="Disordered" evidence="4">
    <location>
        <begin position="243"/>
        <end position="294"/>
    </location>
</feature>
<protein>
    <submittedName>
        <fullName evidence="5">TPR-like protein</fullName>
    </submittedName>
</protein>
<evidence type="ECO:0000256" key="1">
    <source>
        <dbReference type="ARBA" id="ARBA00022737"/>
    </source>
</evidence>
<accession>A0ABQ7GMX0</accession>
<dbReference type="Proteomes" id="UP000815325">
    <property type="component" value="Unassembled WGS sequence"/>
</dbReference>
<dbReference type="Pfam" id="PF13181">
    <property type="entry name" value="TPR_8"/>
    <property type="match status" value="1"/>
</dbReference>
<evidence type="ECO:0000256" key="2">
    <source>
        <dbReference type="ARBA" id="ARBA00022803"/>
    </source>
</evidence>
<dbReference type="SUPFAM" id="SSF48452">
    <property type="entry name" value="TPR-like"/>
    <property type="match status" value="1"/>
</dbReference>
<dbReference type="PANTHER" id="PTHR22904:SF533">
    <property type="entry name" value="HSP70-HSP90 ORGANIZING PROTEIN 3"/>
    <property type="match status" value="1"/>
</dbReference>
<comment type="caution">
    <text evidence="5">The sequence shown here is derived from an EMBL/GenBank/DDBJ whole genome shotgun (WGS) entry which is preliminary data.</text>
</comment>
<evidence type="ECO:0000313" key="5">
    <source>
        <dbReference type="EMBL" id="KAF5835938.1"/>
    </source>
</evidence>
<reference evidence="5" key="1">
    <citation type="submission" date="2017-08" db="EMBL/GenBank/DDBJ databases">
        <authorList>
            <person name="Polle J.E."/>
            <person name="Barry K."/>
            <person name="Cushman J."/>
            <person name="Schmutz J."/>
            <person name="Tran D."/>
            <person name="Hathwaick L.T."/>
            <person name="Yim W.C."/>
            <person name="Jenkins J."/>
            <person name="Mckie-Krisberg Z.M."/>
            <person name="Prochnik S."/>
            <person name="Lindquist E."/>
            <person name="Dockter R.B."/>
            <person name="Adam C."/>
            <person name="Molina H."/>
            <person name="Bunkerborg J."/>
            <person name="Jin E."/>
            <person name="Buchheim M."/>
            <person name="Magnuson J."/>
        </authorList>
    </citation>
    <scope>NUCLEOTIDE SEQUENCE</scope>
    <source>
        <strain evidence="5">CCAP 19/18</strain>
    </source>
</reference>
<dbReference type="InterPro" id="IPR011990">
    <property type="entry name" value="TPR-like_helical_dom_sf"/>
</dbReference>
<organism evidence="5 6">
    <name type="scientific">Dunaliella salina</name>
    <name type="common">Green alga</name>
    <name type="synonym">Protococcus salinus</name>
    <dbReference type="NCBI Taxonomy" id="3046"/>
    <lineage>
        <taxon>Eukaryota</taxon>
        <taxon>Viridiplantae</taxon>
        <taxon>Chlorophyta</taxon>
        <taxon>core chlorophytes</taxon>
        <taxon>Chlorophyceae</taxon>
        <taxon>CS clade</taxon>
        <taxon>Chlamydomonadales</taxon>
        <taxon>Dunaliellaceae</taxon>
        <taxon>Dunaliella</taxon>
    </lineage>
</organism>
<evidence type="ECO:0000256" key="4">
    <source>
        <dbReference type="SAM" id="MobiDB-lite"/>
    </source>
</evidence>
<feature type="region of interest" description="Disordered" evidence="4">
    <location>
        <begin position="41"/>
        <end position="81"/>
    </location>
</feature>
<keyword evidence="6" id="KW-1185">Reference proteome</keyword>
<gene>
    <name evidence="5" type="ORF">DUNSADRAFT_6649</name>
</gene>
<feature type="compositionally biased region" description="Acidic residues" evidence="4">
    <location>
        <begin position="72"/>
        <end position="81"/>
    </location>
</feature>
<keyword evidence="2 3" id="KW-0802">TPR repeat</keyword>
<dbReference type="InterPro" id="IPR019734">
    <property type="entry name" value="TPR_rpt"/>
</dbReference>